<dbReference type="Proteomes" id="UP000252415">
    <property type="component" value="Unassembled WGS sequence"/>
</dbReference>
<proteinExistence type="predicted"/>
<dbReference type="RefSeq" id="WP_147275013.1">
    <property type="nucleotide sequence ID" value="NZ_QPJD01000002.1"/>
</dbReference>
<evidence type="ECO:0000313" key="2">
    <source>
        <dbReference type="Proteomes" id="UP000252415"/>
    </source>
</evidence>
<evidence type="ECO:0000313" key="1">
    <source>
        <dbReference type="EMBL" id="RCW50900.1"/>
    </source>
</evidence>
<accession>A0A368WAH8</accession>
<protein>
    <recommendedName>
        <fullName evidence="3">Transposase</fullName>
    </recommendedName>
</protein>
<name>A0A368WAH8_9BACL</name>
<keyword evidence="2" id="KW-1185">Reference proteome</keyword>
<evidence type="ECO:0008006" key="3">
    <source>
        <dbReference type="Google" id="ProtNLM"/>
    </source>
</evidence>
<dbReference type="AlphaFoldDB" id="A0A368WAH8"/>
<reference evidence="1 2" key="1">
    <citation type="submission" date="2018-07" db="EMBL/GenBank/DDBJ databases">
        <title>Genomic Encyclopedia of Type Strains, Phase III (KMG-III): the genomes of soil and plant-associated and newly described type strains.</title>
        <authorList>
            <person name="Whitman W."/>
        </authorList>
    </citation>
    <scope>NUCLEOTIDE SEQUENCE [LARGE SCALE GENOMIC DNA]</scope>
    <source>
        <strain evidence="1 2">CECT 7506</strain>
    </source>
</reference>
<organism evidence="1 2">
    <name type="scientific">Paenibacillus prosopidis</name>
    <dbReference type="NCBI Taxonomy" id="630520"/>
    <lineage>
        <taxon>Bacteria</taxon>
        <taxon>Bacillati</taxon>
        <taxon>Bacillota</taxon>
        <taxon>Bacilli</taxon>
        <taxon>Bacillales</taxon>
        <taxon>Paenibacillaceae</taxon>
        <taxon>Paenibacillus</taxon>
    </lineage>
</organism>
<comment type="caution">
    <text evidence="1">The sequence shown here is derived from an EMBL/GenBank/DDBJ whole genome shotgun (WGS) entry which is preliminary data.</text>
</comment>
<gene>
    <name evidence="1" type="ORF">DFP97_10292</name>
</gene>
<dbReference type="OrthoDB" id="9790935at2"/>
<sequence length="41" mass="4505">MSSMLIGTDVSLRSHHVQFMDGVRRSLASFAVSNDQTGRIP</sequence>
<dbReference type="EMBL" id="QPJD01000002">
    <property type="protein sequence ID" value="RCW50900.1"/>
    <property type="molecule type" value="Genomic_DNA"/>
</dbReference>